<sequence>MPNNSDNSSNDDLSKNQNDDLDLDEIRKAARNLVSKSTNMALDFVEGTEWDKKSFKEGTKYQSNLSKITEEKEKDKKTQILRKIYDEVYVDRKPPLPPKKIKERSPLKDTRVFKPVYEEDTRVFKPVYEEDTRVFKPVYEEDTRVFKPVYEEDTRVFKPVYEYETTDDESDGEEMPKTTKNNTVIIPKPRAKPDTQTYMREFKLEKDLPSRSVELDDYSINTGDSTNLEEYSTADFINHHQQREITKTKSAAPRPRETTLAPNPFPTSKNNLTTVCPPKTEKPKYRRRILHQHQLLTGVEDHPAIQRISAPEELGTLQEVQNRQEPTPEIFLMTGKKETRKEADSVPLTTYQRPMGKLHAKGRDSAMVDVKFFTEQRDPRANERTDPMDSRDTYGQDCLYPMPQNMPHNLTPLEKQNYSKMQNTFKARDKSLPDAKFWTELAKGNLPAQNRGSFEVEPPKEKNGGYSSLPIAPIGLGCSDAYRVGITDSEAEMNKVFFSKVASKPQFFQKKVATDPNFRNEGREKPKPYIPKTPNRNILLDEGRVINAKENMDFFRKVSKDPEFFKKKDETEKIDIPRSYFNQPPLGVDAEMPGRQHSKEKENLDFFLHVSRNATAFYSEPGNPYDEEPVYPSTSQNYQPSRGFIPDDPTNYVDEETAGNNLKFFRNLAKDGDYSQVENKKASRKNGKKKRKQISFVENGNDNGNGNFQISKDKADENLKFFREMSQSAKQGYPRYE</sequence>
<feature type="region of interest" description="Disordered" evidence="1">
    <location>
        <begin position="1"/>
        <end position="22"/>
    </location>
</feature>
<gene>
    <name evidence="2" type="ORF">MGAL_10B072519</name>
</gene>
<feature type="compositionally biased region" description="Low complexity" evidence="1">
    <location>
        <begin position="1"/>
        <end position="11"/>
    </location>
</feature>
<name>A0A8B6BUM4_MYTGA</name>
<feature type="compositionally biased region" description="Acidic residues" evidence="1">
    <location>
        <begin position="164"/>
        <end position="173"/>
    </location>
</feature>
<evidence type="ECO:0000256" key="1">
    <source>
        <dbReference type="SAM" id="MobiDB-lite"/>
    </source>
</evidence>
<feature type="region of interest" description="Disordered" evidence="1">
    <location>
        <begin position="161"/>
        <end position="190"/>
    </location>
</feature>
<feature type="region of interest" description="Disordered" evidence="1">
    <location>
        <begin position="675"/>
        <end position="711"/>
    </location>
</feature>
<feature type="compositionally biased region" description="Polar residues" evidence="1">
    <location>
        <begin position="696"/>
        <end position="710"/>
    </location>
</feature>
<dbReference type="Proteomes" id="UP000596742">
    <property type="component" value="Unassembled WGS sequence"/>
</dbReference>
<feature type="region of interest" description="Disordered" evidence="1">
    <location>
        <begin position="244"/>
        <end position="279"/>
    </location>
</feature>
<feature type="compositionally biased region" description="Basic and acidic residues" evidence="1">
    <location>
        <begin position="12"/>
        <end position="22"/>
    </location>
</feature>
<protein>
    <submittedName>
        <fullName evidence="2">Uncharacterized protein</fullName>
    </submittedName>
</protein>
<evidence type="ECO:0000313" key="3">
    <source>
        <dbReference type="Proteomes" id="UP000596742"/>
    </source>
</evidence>
<comment type="caution">
    <text evidence="2">The sequence shown here is derived from an EMBL/GenBank/DDBJ whole genome shotgun (WGS) entry which is preliminary data.</text>
</comment>
<feature type="compositionally biased region" description="Basic residues" evidence="1">
    <location>
        <begin position="682"/>
        <end position="693"/>
    </location>
</feature>
<organism evidence="2 3">
    <name type="scientific">Mytilus galloprovincialis</name>
    <name type="common">Mediterranean mussel</name>
    <dbReference type="NCBI Taxonomy" id="29158"/>
    <lineage>
        <taxon>Eukaryota</taxon>
        <taxon>Metazoa</taxon>
        <taxon>Spiralia</taxon>
        <taxon>Lophotrochozoa</taxon>
        <taxon>Mollusca</taxon>
        <taxon>Bivalvia</taxon>
        <taxon>Autobranchia</taxon>
        <taxon>Pteriomorphia</taxon>
        <taxon>Mytilida</taxon>
        <taxon>Mytiloidea</taxon>
        <taxon>Mytilidae</taxon>
        <taxon>Mytilinae</taxon>
        <taxon>Mytilus</taxon>
    </lineage>
</organism>
<dbReference type="EMBL" id="UYJE01000730">
    <property type="protein sequence ID" value="VDH95902.1"/>
    <property type="molecule type" value="Genomic_DNA"/>
</dbReference>
<accession>A0A8B6BUM4</accession>
<dbReference type="OrthoDB" id="6174012at2759"/>
<dbReference type="AlphaFoldDB" id="A0A8B6BUM4"/>
<evidence type="ECO:0000313" key="2">
    <source>
        <dbReference type="EMBL" id="VDH95902.1"/>
    </source>
</evidence>
<reference evidence="2" key="1">
    <citation type="submission" date="2018-11" db="EMBL/GenBank/DDBJ databases">
        <authorList>
            <person name="Alioto T."/>
            <person name="Alioto T."/>
        </authorList>
    </citation>
    <scope>NUCLEOTIDE SEQUENCE</scope>
</reference>
<keyword evidence="3" id="KW-1185">Reference proteome</keyword>
<proteinExistence type="predicted"/>